<protein>
    <submittedName>
        <fullName evidence="2">Uncharacterized protein</fullName>
    </submittedName>
</protein>
<reference evidence="2" key="1">
    <citation type="journal article" date="2020" name="Nature">
        <title>Giant virus diversity and host interactions through global metagenomics.</title>
        <authorList>
            <person name="Schulz F."/>
            <person name="Roux S."/>
            <person name="Paez-Espino D."/>
            <person name="Jungbluth S."/>
            <person name="Walsh D.A."/>
            <person name="Denef V.J."/>
            <person name="McMahon K.D."/>
            <person name="Konstantinidis K.T."/>
            <person name="Eloe-Fadrosh E.A."/>
            <person name="Kyrpides N.C."/>
            <person name="Woyke T."/>
        </authorList>
    </citation>
    <scope>NUCLEOTIDE SEQUENCE</scope>
    <source>
        <strain evidence="2">GVMAG-M-3300023184-182</strain>
    </source>
</reference>
<dbReference type="EMBL" id="MN740044">
    <property type="protein sequence ID" value="QHT85760.1"/>
    <property type="molecule type" value="Genomic_DNA"/>
</dbReference>
<keyword evidence="1" id="KW-0472">Membrane</keyword>
<feature type="transmembrane region" description="Helical" evidence="1">
    <location>
        <begin position="6"/>
        <end position="26"/>
    </location>
</feature>
<keyword evidence="1" id="KW-0812">Transmembrane</keyword>
<name>A0A6C0HZG0_9ZZZZ</name>
<evidence type="ECO:0000313" key="2">
    <source>
        <dbReference type="EMBL" id="QHT85760.1"/>
    </source>
</evidence>
<sequence>MWTWIFQIVLSIIVIWIGHSLWNYFLNKFSKEKKRDLVNIHTEKYKSIIQELTQTIEKQTQITPELQADMQTELEQFINEINQ</sequence>
<proteinExistence type="predicted"/>
<dbReference type="AlphaFoldDB" id="A0A6C0HZG0"/>
<keyword evidence="1" id="KW-1133">Transmembrane helix</keyword>
<accession>A0A6C0HZG0</accession>
<evidence type="ECO:0000256" key="1">
    <source>
        <dbReference type="SAM" id="Phobius"/>
    </source>
</evidence>
<organism evidence="2">
    <name type="scientific">viral metagenome</name>
    <dbReference type="NCBI Taxonomy" id="1070528"/>
    <lineage>
        <taxon>unclassified sequences</taxon>
        <taxon>metagenomes</taxon>
        <taxon>organismal metagenomes</taxon>
    </lineage>
</organism>